<gene>
    <name evidence="2" type="ORF">FN846DRAFT_570328</name>
</gene>
<comment type="caution">
    <text evidence="2">The sequence shown here is derived from an EMBL/GenBank/DDBJ whole genome shotgun (WGS) entry which is preliminary data.</text>
</comment>
<keyword evidence="1" id="KW-1133">Transmembrane helix</keyword>
<name>A0A5J5F3C5_9PEZI</name>
<proteinExistence type="predicted"/>
<keyword evidence="1" id="KW-0472">Membrane</keyword>
<dbReference type="InParanoid" id="A0A5J5F3C5"/>
<dbReference type="Proteomes" id="UP000326924">
    <property type="component" value="Unassembled WGS sequence"/>
</dbReference>
<accession>A0A5J5F3C5</accession>
<organism evidence="2 3">
    <name type="scientific">Sphaerosporella brunnea</name>
    <dbReference type="NCBI Taxonomy" id="1250544"/>
    <lineage>
        <taxon>Eukaryota</taxon>
        <taxon>Fungi</taxon>
        <taxon>Dikarya</taxon>
        <taxon>Ascomycota</taxon>
        <taxon>Pezizomycotina</taxon>
        <taxon>Pezizomycetes</taxon>
        <taxon>Pezizales</taxon>
        <taxon>Pyronemataceae</taxon>
        <taxon>Sphaerosporella</taxon>
    </lineage>
</organism>
<dbReference type="AlphaFoldDB" id="A0A5J5F3C5"/>
<evidence type="ECO:0000313" key="3">
    <source>
        <dbReference type="Proteomes" id="UP000326924"/>
    </source>
</evidence>
<dbReference type="EMBL" id="VXIS01000050">
    <property type="protein sequence ID" value="KAA8910119.1"/>
    <property type="molecule type" value="Genomic_DNA"/>
</dbReference>
<evidence type="ECO:0000313" key="2">
    <source>
        <dbReference type="EMBL" id="KAA8910119.1"/>
    </source>
</evidence>
<evidence type="ECO:0000256" key="1">
    <source>
        <dbReference type="SAM" id="Phobius"/>
    </source>
</evidence>
<sequence>MASSPAECCYDRRLEAVCVTYALYDAHRAQRAWREPLLFRFPAALFRTIRTQDRYLKSVSSDPANRRRSPARWTLKSHTTRRRLRPRYANILKISTYTHTHTRPIKAFSVRCASSAARENGHCEKKARDVHLREYNCEAAAREKGTDGIEDLNGYALGGCQRDQRTSAASLVLGIGIPLLVLLIGSY</sequence>
<reference evidence="2 3" key="1">
    <citation type="submission" date="2019-09" db="EMBL/GenBank/DDBJ databases">
        <title>Draft genome of the ectomycorrhizal ascomycete Sphaerosporella brunnea.</title>
        <authorList>
            <consortium name="DOE Joint Genome Institute"/>
            <person name="Benucci G.M."/>
            <person name="Marozzi G."/>
            <person name="Antonielli L."/>
            <person name="Sanchez S."/>
            <person name="Marco P."/>
            <person name="Wang X."/>
            <person name="Falini L.B."/>
            <person name="Barry K."/>
            <person name="Haridas S."/>
            <person name="Lipzen A."/>
            <person name="Labutti K."/>
            <person name="Grigoriev I.V."/>
            <person name="Murat C."/>
            <person name="Martin F."/>
            <person name="Albertini E."/>
            <person name="Donnini D."/>
            <person name="Bonito G."/>
        </authorList>
    </citation>
    <scope>NUCLEOTIDE SEQUENCE [LARGE SCALE GENOMIC DNA]</scope>
    <source>
        <strain evidence="2 3">Sb_GMNB300</strain>
    </source>
</reference>
<feature type="transmembrane region" description="Helical" evidence="1">
    <location>
        <begin position="167"/>
        <end position="185"/>
    </location>
</feature>
<protein>
    <submittedName>
        <fullName evidence="2">Uncharacterized protein</fullName>
    </submittedName>
</protein>
<keyword evidence="3" id="KW-1185">Reference proteome</keyword>
<keyword evidence="1" id="KW-0812">Transmembrane</keyword>